<dbReference type="Proteomes" id="UP000199323">
    <property type="component" value="Unassembled WGS sequence"/>
</dbReference>
<reference evidence="2 3" key="1">
    <citation type="submission" date="2016-10" db="EMBL/GenBank/DDBJ databases">
        <authorList>
            <person name="de Groot N.N."/>
        </authorList>
    </citation>
    <scope>NUCLEOTIDE SEQUENCE [LARGE SCALE GENOMIC DNA]</scope>
    <source>
        <strain evidence="2 3">CGMCC 4.3510</strain>
    </source>
</reference>
<feature type="region of interest" description="Disordered" evidence="1">
    <location>
        <begin position="170"/>
        <end position="191"/>
    </location>
</feature>
<gene>
    <name evidence="2" type="ORF">SAMN05216251_12913</name>
</gene>
<dbReference type="STRING" id="380248.SAMN05216251_12913"/>
<proteinExistence type="predicted"/>
<dbReference type="AlphaFoldDB" id="A0A1I2LJZ2"/>
<organism evidence="2 3">
    <name type="scientific">Actinacidiphila alni</name>
    <dbReference type="NCBI Taxonomy" id="380248"/>
    <lineage>
        <taxon>Bacteria</taxon>
        <taxon>Bacillati</taxon>
        <taxon>Actinomycetota</taxon>
        <taxon>Actinomycetes</taxon>
        <taxon>Kitasatosporales</taxon>
        <taxon>Streptomycetaceae</taxon>
        <taxon>Actinacidiphila</taxon>
    </lineage>
</organism>
<keyword evidence="3" id="KW-1185">Reference proteome</keyword>
<sequence>MLPFSALSEALGAIVPKRSHPPSPPRLPSPSARRWRAATAAAALAVLAGGSLAACGSDAKASDAGADAVATTPTTMPAWYAAGGGTHMTTVSRDTTTVDDDASAKDTTSLGTDCVTLLTDVQAAQIFAPAPDADTQQHWSDALDRLAQSAADCRDGVTRSDSALIAKAAKERRAGSTELNQAMKSAAALSG</sequence>
<evidence type="ECO:0000313" key="2">
    <source>
        <dbReference type="EMBL" id="SFF78858.1"/>
    </source>
</evidence>
<protein>
    <submittedName>
        <fullName evidence="2">Uncharacterized protein</fullName>
    </submittedName>
</protein>
<accession>A0A1I2LJZ2</accession>
<dbReference type="EMBL" id="FONG01000029">
    <property type="protein sequence ID" value="SFF78858.1"/>
    <property type="molecule type" value="Genomic_DNA"/>
</dbReference>
<evidence type="ECO:0000256" key="1">
    <source>
        <dbReference type="SAM" id="MobiDB-lite"/>
    </source>
</evidence>
<name>A0A1I2LJZ2_9ACTN</name>
<evidence type="ECO:0000313" key="3">
    <source>
        <dbReference type="Proteomes" id="UP000199323"/>
    </source>
</evidence>